<keyword evidence="4" id="KW-0521">NADP</keyword>
<dbReference type="KEGG" id="mcb:Mycch_1101"/>
<dbReference type="HOGENOM" id="CLU_019722_1_1_11"/>
<dbReference type="InterPro" id="IPR002937">
    <property type="entry name" value="Amino_oxidase"/>
</dbReference>
<feature type="domain" description="Amine oxidase" evidence="7">
    <location>
        <begin position="22"/>
        <end position="506"/>
    </location>
</feature>
<dbReference type="STRING" id="710421.Mycch_1101"/>
<dbReference type="InterPro" id="IPR052206">
    <property type="entry name" value="Retinol_saturase"/>
</dbReference>
<keyword evidence="2" id="KW-0732">Signal</keyword>
<dbReference type="AlphaFoldDB" id="I4BF52"/>
<dbReference type="Proteomes" id="UP000006057">
    <property type="component" value="Chromosome"/>
</dbReference>
<accession>I4BF52</accession>
<dbReference type="GO" id="GO:0016491">
    <property type="term" value="F:oxidoreductase activity"/>
    <property type="evidence" value="ECO:0007669"/>
    <property type="project" value="InterPro"/>
</dbReference>
<name>I4BF52_MYCCN</name>
<evidence type="ECO:0000259" key="7">
    <source>
        <dbReference type="Pfam" id="PF01593"/>
    </source>
</evidence>
<keyword evidence="5" id="KW-0520">NAD</keyword>
<keyword evidence="9" id="KW-1185">Reference proteome</keyword>
<evidence type="ECO:0000256" key="3">
    <source>
        <dbReference type="ARBA" id="ARBA00022827"/>
    </source>
</evidence>
<proteinExistence type="predicted"/>
<dbReference type="PATRIC" id="fig|710421.3.peg.1109"/>
<evidence type="ECO:0000313" key="9">
    <source>
        <dbReference type="Proteomes" id="UP000006057"/>
    </source>
</evidence>
<evidence type="ECO:0000256" key="2">
    <source>
        <dbReference type="ARBA" id="ARBA00022729"/>
    </source>
</evidence>
<evidence type="ECO:0000256" key="1">
    <source>
        <dbReference type="ARBA" id="ARBA00022630"/>
    </source>
</evidence>
<keyword evidence="3" id="KW-0274">FAD</keyword>
<dbReference type="eggNOG" id="COG1233">
    <property type="taxonomic scope" value="Bacteria"/>
</dbReference>
<dbReference type="RefSeq" id="WP_014814392.1">
    <property type="nucleotide sequence ID" value="NC_018027.1"/>
</dbReference>
<gene>
    <name evidence="8" type="ordered locus">Mycch_1101</name>
</gene>
<dbReference type="SUPFAM" id="SSF51905">
    <property type="entry name" value="FAD/NAD(P)-binding domain"/>
    <property type="match status" value="1"/>
</dbReference>
<evidence type="ECO:0000256" key="5">
    <source>
        <dbReference type="ARBA" id="ARBA00023027"/>
    </source>
</evidence>
<protein>
    <submittedName>
        <fullName evidence="8">Phytoene dehydrogenase-like oxidoreductase</fullName>
    </submittedName>
</protein>
<reference evidence="8 9" key="1">
    <citation type="submission" date="2012-06" db="EMBL/GenBank/DDBJ databases">
        <title>Complete sequence of chromosome of Mycobacterium chubuense NBB4.</title>
        <authorList>
            <consortium name="US DOE Joint Genome Institute"/>
            <person name="Lucas S."/>
            <person name="Han J."/>
            <person name="Lapidus A."/>
            <person name="Cheng J.-F."/>
            <person name="Goodwin L."/>
            <person name="Pitluck S."/>
            <person name="Peters L."/>
            <person name="Mikhailova N."/>
            <person name="Teshima H."/>
            <person name="Detter J.C."/>
            <person name="Han C."/>
            <person name="Tapia R."/>
            <person name="Land M."/>
            <person name="Hauser L."/>
            <person name="Kyrpides N."/>
            <person name="Ivanova N."/>
            <person name="Pagani I."/>
            <person name="Mattes T."/>
            <person name="Holmes A."/>
            <person name="Rutledge P."/>
            <person name="Paulsen I."/>
            <person name="Coleman N."/>
            <person name="Woyke T."/>
        </authorList>
    </citation>
    <scope>NUCLEOTIDE SEQUENCE [LARGE SCALE GENOMIC DNA]</scope>
    <source>
        <strain evidence="8 9">NBB4</strain>
    </source>
</reference>
<evidence type="ECO:0000256" key="4">
    <source>
        <dbReference type="ARBA" id="ARBA00022857"/>
    </source>
</evidence>
<evidence type="ECO:0000256" key="6">
    <source>
        <dbReference type="SAM" id="MobiDB-lite"/>
    </source>
</evidence>
<dbReference type="InterPro" id="IPR036188">
    <property type="entry name" value="FAD/NAD-bd_sf"/>
</dbReference>
<dbReference type="Pfam" id="PF01593">
    <property type="entry name" value="Amino_oxidase"/>
    <property type="match status" value="1"/>
</dbReference>
<feature type="region of interest" description="Disordered" evidence="6">
    <location>
        <begin position="514"/>
        <end position="536"/>
    </location>
</feature>
<dbReference type="OrthoDB" id="9774675at2"/>
<organism evidence="8 9">
    <name type="scientific">Mycolicibacterium chubuense (strain NBB4)</name>
    <name type="common">Mycobacterium chubuense</name>
    <dbReference type="NCBI Taxonomy" id="710421"/>
    <lineage>
        <taxon>Bacteria</taxon>
        <taxon>Bacillati</taxon>
        <taxon>Actinomycetota</taxon>
        <taxon>Actinomycetes</taxon>
        <taxon>Mycobacteriales</taxon>
        <taxon>Mycobacteriaceae</taxon>
        <taxon>Mycolicibacterium</taxon>
    </lineage>
</organism>
<keyword evidence="1" id="KW-0285">Flavoprotein</keyword>
<dbReference type="PANTHER" id="PTHR46091">
    <property type="entry name" value="BLR7054 PROTEIN"/>
    <property type="match status" value="1"/>
</dbReference>
<dbReference type="PANTHER" id="PTHR46091:SF3">
    <property type="entry name" value="AMINE OXIDASE DOMAIN-CONTAINING PROTEIN"/>
    <property type="match status" value="1"/>
</dbReference>
<dbReference type="EMBL" id="CP003053">
    <property type="protein sequence ID" value="AFM15909.1"/>
    <property type="molecule type" value="Genomic_DNA"/>
</dbReference>
<evidence type="ECO:0000313" key="8">
    <source>
        <dbReference type="EMBL" id="AFM15909.1"/>
    </source>
</evidence>
<dbReference type="Gene3D" id="3.50.50.60">
    <property type="entry name" value="FAD/NAD(P)-binding domain"/>
    <property type="match status" value="2"/>
</dbReference>
<sequence>MTTGAAGSKQDVEAVVIGAGTAGLTAAAYLAALGRHVVVVDRQAMPGGNTAAFTHDDYEFDIGLHYLGGWAGSHPGLRAVLEPLGVNLRYRELDPDGFDHLLFDDMTFRVPRGIEEFRGRLHEQFPEERDRIDRHLHRIAAIVDELERCTPVRLEPRSLLTTLWRTRVAAASSMITLGRWFDHLGCSPRLRTVLNWCHGVTGVAPSHVSLTMHAAAVMSYLAGAWYPEGGGRAVVDALTSVIRDHGGEIILETEVDEIHVGDDGVRGVRITDTGGASHELATRTVIAAADIKHTYAQLLAKADVPARVQRRVRDYRMATPLFVTYLVLDRDLRAEGAGDHNWWVYLDDDIDGLYDACARGESRVSGAFVTSASLKDPDNPRWCRAGQTNLQVVGLAPASHAFWGAGIAYARRKIEFRDALLALAERAIPGLQEAIVYEDSASPLTWERYLRNSGGTSYGIAATPDQFFARRPGAKTRIPGLYLAGASTASGHGITGVATGGMEAAALAAVAPAWPKPHGTQNRPKAPSGTAVRAGH</sequence>